<sequence length="102" mass="11864">MNELIIKGEFINFLKSNLKERSDDEIINNNKIRKLVYAFIFEKVVGTGEKEIKVKKEPIVNFYFKVVDFCLSFGEVIINTLSTLREYKDFEGIGLNDSEFDA</sequence>
<name>X1HHI7_9ZZZZ</name>
<gene>
    <name evidence="1" type="ORF">S03H2_30054</name>
</gene>
<dbReference type="AlphaFoldDB" id="X1HHI7"/>
<organism evidence="1">
    <name type="scientific">marine sediment metagenome</name>
    <dbReference type="NCBI Taxonomy" id="412755"/>
    <lineage>
        <taxon>unclassified sequences</taxon>
        <taxon>metagenomes</taxon>
        <taxon>ecological metagenomes</taxon>
    </lineage>
</organism>
<dbReference type="EMBL" id="BARU01018168">
    <property type="protein sequence ID" value="GAH53294.1"/>
    <property type="molecule type" value="Genomic_DNA"/>
</dbReference>
<proteinExistence type="predicted"/>
<reference evidence="1" key="1">
    <citation type="journal article" date="2014" name="Front. Microbiol.">
        <title>High frequency of phylogenetically diverse reductive dehalogenase-homologous genes in deep subseafloor sedimentary metagenomes.</title>
        <authorList>
            <person name="Kawai M."/>
            <person name="Futagami T."/>
            <person name="Toyoda A."/>
            <person name="Takaki Y."/>
            <person name="Nishi S."/>
            <person name="Hori S."/>
            <person name="Arai W."/>
            <person name="Tsubouchi T."/>
            <person name="Morono Y."/>
            <person name="Uchiyama I."/>
            <person name="Ito T."/>
            <person name="Fujiyama A."/>
            <person name="Inagaki F."/>
            <person name="Takami H."/>
        </authorList>
    </citation>
    <scope>NUCLEOTIDE SEQUENCE</scope>
    <source>
        <strain evidence="1">Expedition CK06-06</strain>
    </source>
</reference>
<accession>X1HHI7</accession>
<comment type="caution">
    <text evidence="1">The sequence shown here is derived from an EMBL/GenBank/DDBJ whole genome shotgun (WGS) entry which is preliminary data.</text>
</comment>
<protein>
    <submittedName>
        <fullName evidence="1">Uncharacterized protein</fullName>
    </submittedName>
</protein>
<evidence type="ECO:0000313" key="1">
    <source>
        <dbReference type="EMBL" id="GAH53294.1"/>
    </source>
</evidence>